<name>A0A975C3H8_9CAUL</name>
<keyword evidence="3" id="KW-1185">Reference proteome</keyword>
<organism evidence="2 3">
    <name type="scientific">Brevundimonas goettingensis</name>
    <dbReference type="NCBI Taxonomy" id="2774190"/>
    <lineage>
        <taxon>Bacteria</taxon>
        <taxon>Pseudomonadati</taxon>
        <taxon>Pseudomonadota</taxon>
        <taxon>Alphaproteobacteria</taxon>
        <taxon>Caulobacterales</taxon>
        <taxon>Caulobacteraceae</taxon>
        <taxon>Brevundimonas</taxon>
    </lineage>
</organism>
<dbReference type="PIRSF" id="PIRSF003113">
    <property type="entry name" value="BolA"/>
    <property type="match status" value="1"/>
</dbReference>
<proteinExistence type="inferred from homology"/>
<accession>A0A975C3H8</accession>
<evidence type="ECO:0000256" key="1">
    <source>
        <dbReference type="RuleBase" id="RU003860"/>
    </source>
</evidence>
<comment type="similarity">
    <text evidence="1">Belongs to the BolA/IbaG family.</text>
</comment>
<protein>
    <submittedName>
        <fullName evidence="2">BolA family transcriptional regulator</fullName>
    </submittedName>
</protein>
<reference evidence="2" key="1">
    <citation type="submission" date="2020-09" db="EMBL/GenBank/DDBJ databases">
        <title>Brevundimonas sp. LVF2 isolated from a puddle in Goettingen, Germany.</title>
        <authorList>
            <person name="Friedrich I."/>
            <person name="Klassen A."/>
            <person name="Hannes N."/>
            <person name="Schneider D."/>
            <person name="Hertel R."/>
            <person name="Daniel R."/>
        </authorList>
    </citation>
    <scope>NUCLEOTIDE SEQUENCE</scope>
    <source>
        <strain evidence="2">LVF2</strain>
    </source>
</reference>
<dbReference type="GO" id="GO:0016226">
    <property type="term" value="P:iron-sulfur cluster assembly"/>
    <property type="evidence" value="ECO:0007669"/>
    <property type="project" value="TreeGrafter"/>
</dbReference>
<dbReference type="Pfam" id="PF01722">
    <property type="entry name" value="BolA"/>
    <property type="match status" value="1"/>
</dbReference>
<dbReference type="EMBL" id="CP062222">
    <property type="protein sequence ID" value="QTC93166.1"/>
    <property type="molecule type" value="Genomic_DNA"/>
</dbReference>
<dbReference type="KEGG" id="bgoe:IFJ75_02740"/>
<gene>
    <name evidence="2" type="ORF">IFJ75_02740</name>
</gene>
<dbReference type="InterPro" id="IPR036065">
    <property type="entry name" value="BolA-like_sf"/>
</dbReference>
<dbReference type="Gene3D" id="3.30.300.90">
    <property type="entry name" value="BolA-like"/>
    <property type="match status" value="1"/>
</dbReference>
<dbReference type="Proteomes" id="UP000663918">
    <property type="component" value="Chromosome"/>
</dbReference>
<dbReference type="SUPFAM" id="SSF82657">
    <property type="entry name" value="BolA-like"/>
    <property type="match status" value="1"/>
</dbReference>
<sequence>MPDGPIATIIREKLVSALSPTHLELEDDSWRHAGHHHEGGMDAKPGGESHFNLTVVSESFEGQGRVARQRTINALLAEELAGPVHALSIRALTPSETENKAFTSS</sequence>
<evidence type="ECO:0000313" key="2">
    <source>
        <dbReference type="EMBL" id="QTC93166.1"/>
    </source>
</evidence>
<dbReference type="RefSeq" id="WP_207932438.1">
    <property type="nucleotide sequence ID" value="NZ_CP062222.1"/>
</dbReference>
<dbReference type="AlphaFoldDB" id="A0A975C3H8"/>
<dbReference type="PANTHER" id="PTHR46230:SF7">
    <property type="entry name" value="BOLA-LIKE PROTEIN 1"/>
    <property type="match status" value="1"/>
</dbReference>
<evidence type="ECO:0000313" key="3">
    <source>
        <dbReference type="Proteomes" id="UP000663918"/>
    </source>
</evidence>
<dbReference type="InterPro" id="IPR002634">
    <property type="entry name" value="BolA"/>
</dbReference>
<dbReference type="PANTHER" id="PTHR46230">
    <property type="match status" value="1"/>
</dbReference>